<comment type="caution">
    <text evidence="1">The sequence shown here is derived from an EMBL/GenBank/DDBJ whole genome shotgun (WGS) entry which is preliminary data.</text>
</comment>
<organism evidence="1">
    <name type="scientific">mine drainage metagenome</name>
    <dbReference type="NCBI Taxonomy" id="410659"/>
    <lineage>
        <taxon>unclassified sequences</taxon>
        <taxon>metagenomes</taxon>
        <taxon>ecological metagenomes</taxon>
    </lineage>
</organism>
<reference evidence="1" key="1">
    <citation type="submission" date="2009-10" db="EMBL/GenBank/DDBJ databases">
        <title>Diversity of trophic interactions inside an arsenic-rich microbial ecosystem.</title>
        <authorList>
            <person name="Bertin P.N."/>
            <person name="Heinrich-Salmeron A."/>
            <person name="Pelletier E."/>
            <person name="Goulhen-Chollet F."/>
            <person name="Arsene-Ploetze F."/>
            <person name="Gallien S."/>
            <person name="Calteau A."/>
            <person name="Vallenet D."/>
            <person name="Casiot C."/>
            <person name="Chane-Woon-Ming B."/>
            <person name="Giloteaux L."/>
            <person name="Barakat M."/>
            <person name="Bonnefoy V."/>
            <person name="Bruneel O."/>
            <person name="Chandler M."/>
            <person name="Cleiss J."/>
            <person name="Duran R."/>
            <person name="Elbaz-Poulichet F."/>
            <person name="Fonknechten N."/>
            <person name="Lauga B."/>
            <person name="Mornico D."/>
            <person name="Ortet P."/>
            <person name="Schaeffer C."/>
            <person name="Siguier P."/>
            <person name="Alexander Thil Smith A."/>
            <person name="Van Dorsselaer A."/>
            <person name="Weissenbach J."/>
            <person name="Medigue C."/>
            <person name="Le Paslier D."/>
        </authorList>
    </citation>
    <scope>NUCLEOTIDE SEQUENCE</scope>
</reference>
<sequence length="55" mass="6169">MLRNSSNRRCNCTIGSGISDVPLLFNISRPQRLIELSNLTHKASRTLAENSQINQ</sequence>
<gene>
    <name evidence="1" type="ORF">CARN6_1571</name>
</gene>
<protein>
    <submittedName>
        <fullName evidence="1">Uncharacterized protein</fullName>
    </submittedName>
</protein>
<dbReference type="AlphaFoldDB" id="E6QLL7"/>
<accession>E6QLL7</accession>
<evidence type="ECO:0000313" key="1">
    <source>
        <dbReference type="EMBL" id="CBI08138.1"/>
    </source>
</evidence>
<proteinExistence type="predicted"/>
<name>E6QLL7_9ZZZZ</name>
<dbReference type="EMBL" id="CABQ01000185">
    <property type="protein sequence ID" value="CBI08138.1"/>
    <property type="molecule type" value="Genomic_DNA"/>
</dbReference>